<reference evidence="1 2" key="1">
    <citation type="submission" date="2021-02" db="EMBL/GenBank/DDBJ databases">
        <title>Bacillus sp. RD4P76, an endophyte from a halophyte.</title>
        <authorList>
            <person name="Sun J.-Q."/>
        </authorList>
    </citation>
    <scope>NUCLEOTIDE SEQUENCE [LARGE SCALE GENOMIC DNA]</scope>
    <source>
        <strain evidence="1 2">RD4P76</strain>
    </source>
</reference>
<gene>
    <name evidence="1" type="ORF">JR050_15350</name>
</gene>
<dbReference type="Proteomes" id="UP001518925">
    <property type="component" value="Unassembled WGS sequence"/>
</dbReference>
<accession>A0ABS2DKQ1</accession>
<name>A0ABS2DKQ1_9BACI</name>
<dbReference type="EMBL" id="JAFELM010000039">
    <property type="protein sequence ID" value="MBM6619043.1"/>
    <property type="molecule type" value="Genomic_DNA"/>
</dbReference>
<organism evidence="1 2">
    <name type="scientific">Bacillus suaedaesalsae</name>
    <dbReference type="NCBI Taxonomy" id="2810349"/>
    <lineage>
        <taxon>Bacteria</taxon>
        <taxon>Bacillati</taxon>
        <taxon>Bacillota</taxon>
        <taxon>Bacilli</taxon>
        <taxon>Bacillales</taxon>
        <taxon>Bacillaceae</taxon>
        <taxon>Bacillus</taxon>
    </lineage>
</organism>
<evidence type="ECO:0000313" key="1">
    <source>
        <dbReference type="EMBL" id="MBM6619043.1"/>
    </source>
</evidence>
<protein>
    <submittedName>
        <fullName evidence="1">Uncharacterized protein</fullName>
    </submittedName>
</protein>
<dbReference type="Pfam" id="PF20074">
    <property type="entry name" value="DUF6470"/>
    <property type="match status" value="1"/>
</dbReference>
<evidence type="ECO:0000313" key="2">
    <source>
        <dbReference type="Proteomes" id="UP001518925"/>
    </source>
</evidence>
<dbReference type="InterPro" id="IPR045527">
    <property type="entry name" value="DUF6470"/>
</dbReference>
<dbReference type="RefSeq" id="WP_204204403.1">
    <property type="nucleotide sequence ID" value="NZ_JAFELM010000039.1"/>
</dbReference>
<keyword evidence="2" id="KW-1185">Reference proteome</keyword>
<sequence length="186" mass="20750">MQVPQIRIESSYARLGMKTNDAQVAIEQPQDYLSIEQPLAEMNLSITPSKLTIDQSKAREDMDLKSILKRTEEAAQLGKTAVLEGIARRASEGNQLMKIENGGNAIAMIAKENSKGREFKFNIGWIPSPGSVKVEYTPSKVDVKIDPQKPIINVEPNKPILSYSPGKVEYMMEQYPSLKIDFVNLP</sequence>
<comment type="caution">
    <text evidence="1">The sequence shown here is derived from an EMBL/GenBank/DDBJ whole genome shotgun (WGS) entry which is preliminary data.</text>
</comment>
<proteinExistence type="predicted"/>